<dbReference type="EMBL" id="CP056070">
    <property type="protein sequence ID" value="UKK01141.2"/>
    <property type="molecule type" value="Genomic_DNA"/>
</dbReference>
<dbReference type="AlphaFoldDB" id="A0A976MDF8"/>
<sequence>MNQGSLNLNIARDCIFRKPEGSNSSNQEDKDEHAVYEHVKGGLIRRVILRGIEIFNDKEEHEPQFRRLVRHEHHENSDIVVIDSLSGVYRNERALLFSHGRMYNLMEVEHALNESLKNCNRFSSEFVRSLVYSRLPKIMNLENYKGKGVVANEFRPMDKRDRFEEHIKFHFNYVLFAIELKVGTTNGEKD</sequence>
<evidence type="ECO:0000313" key="1">
    <source>
        <dbReference type="EMBL" id="UKK01141.2"/>
    </source>
</evidence>
<reference evidence="1" key="1">
    <citation type="submission" date="2022-07" db="EMBL/GenBank/DDBJ databases">
        <title>Evaluation of T. orientalis genome assembly methods using nanopore sequencing and analysis of variation between genomes.</title>
        <authorList>
            <person name="Yam J."/>
            <person name="Micallef M.L."/>
            <person name="Liu M."/>
            <person name="Djordjevic S.P."/>
            <person name="Bogema D.R."/>
            <person name="Jenkins C."/>
        </authorList>
    </citation>
    <scope>NUCLEOTIDE SEQUENCE</scope>
    <source>
        <strain evidence="1">Goon Nure</strain>
    </source>
</reference>
<name>A0A976MDF8_THEOR</name>
<organism evidence="1 2">
    <name type="scientific">Theileria orientalis</name>
    <dbReference type="NCBI Taxonomy" id="68886"/>
    <lineage>
        <taxon>Eukaryota</taxon>
        <taxon>Sar</taxon>
        <taxon>Alveolata</taxon>
        <taxon>Apicomplexa</taxon>
        <taxon>Aconoidasida</taxon>
        <taxon>Piroplasmida</taxon>
        <taxon>Theileriidae</taxon>
        <taxon>Theileria</taxon>
    </lineage>
</organism>
<gene>
    <name evidence="1" type="ORF">MACK_001954</name>
</gene>
<protein>
    <submittedName>
        <fullName evidence="1">Uncharacterized protein</fullName>
    </submittedName>
</protein>
<accession>A0A976MDF8</accession>
<evidence type="ECO:0000313" key="2">
    <source>
        <dbReference type="Proteomes" id="UP000244811"/>
    </source>
</evidence>
<dbReference type="Proteomes" id="UP000244811">
    <property type="component" value="Chromosome 3"/>
</dbReference>
<proteinExistence type="predicted"/>